<dbReference type="FunFam" id="1.10.10.10:FF:000001">
    <property type="entry name" value="LysR family transcriptional regulator"/>
    <property type="match status" value="1"/>
</dbReference>
<evidence type="ECO:0000313" key="6">
    <source>
        <dbReference type="EMBL" id="GFO84305.1"/>
    </source>
</evidence>
<dbReference type="GO" id="GO:0003700">
    <property type="term" value="F:DNA-binding transcription factor activity"/>
    <property type="evidence" value="ECO:0007669"/>
    <property type="project" value="InterPro"/>
</dbReference>
<dbReference type="InterPro" id="IPR000847">
    <property type="entry name" value="LysR_HTH_N"/>
</dbReference>
<dbReference type="PANTHER" id="PTHR30346:SF28">
    <property type="entry name" value="HTH-TYPE TRANSCRIPTIONAL REGULATOR CYNR"/>
    <property type="match status" value="1"/>
</dbReference>
<dbReference type="SUPFAM" id="SSF46785">
    <property type="entry name" value="Winged helix' DNA-binding domain"/>
    <property type="match status" value="1"/>
</dbReference>
<dbReference type="Gene3D" id="1.10.10.10">
    <property type="entry name" value="Winged helix-like DNA-binding domain superfamily/Winged helix DNA-binding domain"/>
    <property type="match status" value="1"/>
</dbReference>
<dbReference type="PROSITE" id="PS50931">
    <property type="entry name" value="HTH_LYSR"/>
    <property type="match status" value="1"/>
</dbReference>
<evidence type="ECO:0000256" key="3">
    <source>
        <dbReference type="ARBA" id="ARBA00023125"/>
    </source>
</evidence>
<keyword evidence="7" id="KW-1185">Reference proteome</keyword>
<dbReference type="GO" id="GO:0032993">
    <property type="term" value="C:protein-DNA complex"/>
    <property type="evidence" value="ECO:0007669"/>
    <property type="project" value="TreeGrafter"/>
</dbReference>
<evidence type="ECO:0000256" key="1">
    <source>
        <dbReference type="ARBA" id="ARBA00009437"/>
    </source>
</evidence>
<dbReference type="Gene3D" id="3.40.190.290">
    <property type="match status" value="1"/>
</dbReference>
<organism evidence="6 7">
    <name type="scientific">Anaerostipes butyraticus</name>
    <dbReference type="NCBI Taxonomy" id="645466"/>
    <lineage>
        <taxon>Bacteria</taxon>
        <taxon>Bacillati</taxon>
        <taxon>Bacillota</taxon>
        <taxon>Clostridia</taxon>
        <taxon>Lachnospirales</taxon>
        <taxon>Lachnospiraceae</taxon>
        <taxon>Anaerostipes</taxon>
    </lineage>
</organism>
<sequence length="299" mass="34199">MTFEQLQYFISIVEHDTFFDAAEDLHISQSALSKQIMRLEKDLDLKLFDRSRRKACLTDAGTAFYPEAVSLYQNYQHMLSCMKPYKSRPDALRIGTLPILTQYGLTHLFRRFENKYPDIPVILEEVEEPDLLQGLSDKRYDMVAARGHMLSGQPYETFLIAEDELSVVLPADHPLALNRCPVTLQDLAEESLILMNPYTSIYQLCMQLFKKENIRPHIVRTARTESILSAVSVKEGISLLPKSNFKIFHYENIALLPLHPAVTLPVVLAMEKGQNSSKNTALFLSFIKSEQSKQEITNL</sequence>
<keyword evidence="4" id="KW-0804">Transcription</keyword>
<dbReference type="PRINTS" id="PR00039">
    <property type="entry name" value="HTHLYSR"/>
</dbReference>
<dbReference type="Pfam" id="PF03466">
    <property type="entry name" value="LysR_substrate"/>
    <property type="match status" value="1"/>
</dbReference>
<dbReference type="AlphaFoldDB" id="A0A916Q7Z5"/>
<keyword evidence="3" id="KW-0238">DNA-binding</keyword>
<evidence type="ECO:0000256" key="2">
    <source>
        <dbReference type="ARBA" id="ARBA00023015"/>
    </source>
</evidence>
<evidence type="ECO:0000256" key="4">
    <source>
        <dbReference type="ARBA" id="ARBA00023163"/>
    </source>
</evidence>
<dbReference type="Proteomes" id="UP000613208">
    <property type="component" value="Unassembled WGS sequence"/>
</dbReference>
<dbReference type="SUPFAM" id="SSF53850">
    <property type="entry name" value="Periplasmic binding protein-like II"/>
    <property type="match status" value="1"/>
</dbReference>
<name>A0A916Q7Z5_9FIRM</name>
<comment type="caution">
    <text evidence="6">The sequence shown here is derived from an EMBL/GenBank/DDBJ whole genome shotgun (WGS) entry which is preliminary data.</text>
</comment>
<keyword evidence="2" id="KW-0805">Transcription regulation</keyword>
<evidence type="ECO:0000313" key="7">
    <source>
        <dbReference type="Proteomes" id="UP000613208"/>
    </source>
</evidence>
<dbReference type="GO" id="GO:0003677">
    <property type="term" value="F:DNA binding"/>
    <property type="evidence" value="ECO:0007669"/>
    <property type="project" value="UniProtKB-KW"/>
</dbReference>
<dbReference type="InterPro" id="IPR036388">
    <property type="entry name" value="WH-like_DNA-bd_sf"/>
</dbReference>
<dbReference type="InterPro" id="IPR036390">
    <property type="entry name" value="WH_DNA-bd_sf"/>
</dbReference>
<dbReference type="Pfam" id="PF00126">
    <property type="entry name" value="HTH_1"/>
    <property type="match status" value="1"/>
</dbReference>
<dbReference type="InterPro" id="IPR005119">
    <property type="entry name" value="LysR_subst-bd"/>
</dbReference>
<protein>
    <submittedName>
        <fullName evidence="6">LysR family transcriptional regulator</fullName>
    </submittedName>
</protein>
<evidence type="ECO:0000259" key="5">
    <source>
        <dbReference type="PROSITE" id="PS50931"/>
    </source>
</evidence>
<feature type="domain" description="HTH lysR-type" evidence="5">
    <location>
        <begin position="1"/>
        <end position="58"/>
    </location>
</feature>
<dbReference type="CDD" id="cd05466">
    <property type="entry name" value="PBP2_LTTR_substrate"/>
    <property type="match status" value="1"/>
</dbReference>
<dbReference type="EMBL" id="BLYI01000013">
    <property type="protein sequence ID" value="GFO84305.1"/>
    <property type="molecule type" value="Genomic_DNA"/>
</dbReference>
<comment type="similarity">
    <text evidence="1">Belongs to the LysR transcriptional regulatory family.</text>
</comment>
<accession>A0A916Q7Z5</accession>
<dbReference type="PANTHER" id="PTHR30346">
    <property type="entry name" value="TRANSCRIPTIONAL DUAL REGULATOR HCAR-RELATED"/>
    <property type="match status" value="1"/>
</dbReference>
<reference evidence="6" key="1">
    <citation type="submission" date="2020-06" db="EMBL/GenBank/DDBJ databases">
        <title>Characterization of fructooligosaccharide metabolism and fructooligosaccharide-degrading enzymes in human commensal butyrate producers.</title>
        <authorList>
            <person name="Tanno H."/>
            <person name="Fujii T."/>
            <person name="Hirano K."/>
            <person name="Maeno S."/>
            <person name="Tonozuka T."/>
            <person name="Sakamoto M."/>
            <person name="Ohkuma M."/>
            <person name="Tochio T."/>
            <person name="Endo A."/>
        </authorList>
    </citation>
    <scope>NUCLEOTIDE SEQUENCE</scope>
    <source>
        <strain evidence="6">JCM 17466</strain>
    </source>
</reference>
<proteinExistence type="inferred from homology"/>
<gene>
    <name evidence="6" type="ORF">ANBU17_06520</name>
</gene>
<dbReference type="RefSeq" id="WP_201310051.1">
    <property type="nucleotide sequence ID" value="NZ_BLYI01000013.1"/>
</dbReference>